<keyword evidence="2 5" id="KW-0540">Nuclease</keyword>
<accession>A0ABX8E6C7</accession>
<dbReference type="HAMAP" id="MF_00378">
    <property type="entry name" value="Exonuc_7_L"/>
    <property type="match status" value="1"/>
</dbReference>
<dbReference type="CDD" id="cd04489">
    <property type="entry name" value="ExoVII_LU_OBF"/>
    <property type="match status" value="1"/>
</dbReference>
<evidence type="ECO:0000313" key="10">
    <source>
        <dbReference type="EMBL" id="QVM84517.1"/>
    </source>
</evidence>
<name>A0ABX8E6C7_9SPHN</name>
<keyword evidence="1 5" id="KW-0963">Cytoplasm</keyword>
<dbReference type="RefSeq" id="WP_213499995.1">
    <property type="nucleotide sequence ID" value="NZ_CP054856.1"/>
</dbReference>
<evidence type="ECO:0000256" key="6">
    <source>
        <dbReference type="RuleBase" id="RU004355"/>
    </source>
</evidence>
<comment type="similarity">
    <text evidence="5 6">Belongs to the XseA family.</text>
</comment>
<feature type="compositionally biased region" description="Basic and acidic residues" evidence="7">
    <location>
        <begin position="516"/>
        <end position="527"/>
    </location>
</feature>
<evidence type="ECO:0000256" key="4">
    <source>
        <dbReference type="ARBA" id="ARBA00022839"/>
    </source>
</evidence>
<feature type="domain" description="Exonuclease VII large subunit C-terminal" evidence="8">
    <location>
        <begin position="164"/>
        <end position="480"/>
    </location>
</feature>
<dbReference type="PANTHER" id="PTHR30008">
    <property type="entry name" value="EXODEOXYRIBONUCLEASE 7 LARGE SUBUNIT"/>
    <property type="match status" value="1"/>
</dbReference>
<evidence type="ECO:0000256" key="3">
    <source>
        <dbReference type="ARBA" id="ARBA00022801"/>
    </source>
</evidence>
<keyword evidence="3 5" id="KW-0378">Hydrolase</keyword>
<sequence length="527" mass="56991">MFAPARAQKKDVHNPVPFNRSTDDDNTEYGRLEGLVAKEGAGDNAAPLSITEISARLKRTVEDRFGYVRLRGELSGVKRAASGHLYCALKDDKAVIDGVMWRGNAQRLAFRPEDGIEVVAAGKLTTYPGRSKYQIVIESMEIAGEGALLALLEKLRARLAAEGLFAPERKRALPFLPRTIGVVTSPTGAVIRDILHRLADRFPSEVLVWPVLVQGEGAAQQVANAVRGFSDIAPGGPVPRPDLVIVARGGGSIEDLWSFNEEVVVRAVADCSIPVISAVGHETDTTLCDYAADRRAPTPTAAAEMAVPVRRELLGQLDEMGFRMRRCALRPVTLGRERLEARVQRLPKPDAILAMKAQALDDLTDRLRRGLKDRAGRKREHLGVAAARLSLPLLQRQVVQAGKDLVGTGLEPRLLTRRWAQDRDRLAPFARVLPQLNPRLPLERGYALVKTVDGKALTTRARAAAETGLVLEFRDGELAVAVGESGPAPAPSSSAPSPAPAPAPKDSSKPAPAPRPKAEEPRQGDLF</sequence>
<feature type="region of interest" description="Disordered" evidence="7">
    <location>
        <begin position="482"/>
        <end position="527"/>
    </location>
</feature>
<evidence type="ECO:0000256" key="7">
    <source>
        <dbReference type="SAM" id="MobiDB-lite"/>
    </source>
</evidence>
<dbReference type="Pfam" id="PF13742">
    <property type="entry name" value="tRNA_anti_2"/>
    <property type="match status" value="1"/>
</dbReference>
<gene>
    <name evidence="5" type="primary">xseA</name>
    <name evidence="10" type="ORF">HT578_13195</name>
</gene>
<dbReference type="InterPro" id="IPR020579">
    <property type="entry name" value="Exonuc_VII_lsu_C"/>
</dbReference>
<keyword evidence="4 5" id="KW-0269">Exonuclease</keyword>
<dbReference type="InterPro" id="IPR025824">
    <property type="entry name" value="OB-fold_nuc-bd_dom"/>
</dbReference>
<feature type="domain" description="OB-fold nucleic acid binding" evidence="9">
    <location>
        <begin position="48"/>
        <end position="141"/>
    </location>
</feature>
<evidence type="ECO:0000256" key="2">
    <source>
        <dbReference type="ARBA" id="ARBA00022722"/>
    </source>
</evidence>
<evidence type="ECO:0000259" key="9">
    <source>
        <dbReference type="Pfam" id="PF13742"/>
    </source>
</evidence>
<evidence type="ECO:0000313" key="11">
    <source>
        <dbReference type="Proteomes" id="UP000677126"/>
    </source>
</evidence>
<feature type="region of interest" description="Disordered" evidence="7">
    <location>
        <begin position="1"/>
        <end position="29"/>
    </location>
</feature>
<organism evidence="10 11">
    <name type="scientific">Novosphingobium decolorationis</name>
    <dbReference type="NCBI Taxonomy" id="2698673"/>
    <lineage>
        <taxon>Bacteria</taxon>
        <taxon>Pseudomonadati</taxon>
        <taxon>Pseudomonadota</taxon>
        <taxon>Alphaproteobacteria</taxon>
        <taxon>Sphingomonadales</taxon>
        <taxon>Sphingomonadaceae</taxon>
        <taxon>Novosphingobium</taxon>
    </lineage>
</organism>
<comment type="subcellular location">
    <subcellularLocation>
        <location evidence="5 6">Cytoplasm</location>
    </subcellularLocation>
</comment>
<dbReference type="NCBIfam" id="TIGR00237">
    <property type="entry name" value="xseA"/>
    <property type="match status" value="1"/>
</dbReference>
<dbReference type="Proteomes" id="UP000677126">
    <property type="component" value="Chromosome"/>
</dbReference>
<comment type="function">
    <text evidence="5">Bidirectionally degrades single-stranded DNA into large acid-insoluble oligonucleotides, which are then degraded further into small acid-soluble oligonucleotides.</text>
</comment>
<evidence type="ECO:0000256" key="5">
    <source>
        <dbReference type="HAMAP-Rule" id="MF_00378"/>
    </source>
</evidence>
<dbReference type="PANTHER" id="PTHR30008:SF0">
    <property type="entry name" value="EXODEOXYRIBONUCLEASE 7 LARGE SUBUNIT"/>
    <property type="match status" value="1"/>
</dbReference>
<reference evidence="10 11" key="1">
    <citation type="journal article" date="2021" name="Int. J. Syst. Evol. Microbiol.">
        <title>Novosphingobium decolorationis sp. nov., an aniline blue-decolourizing bacterium isolated from East Pacific sediment.</title>
        <authorList>
            <person name="Chen X."/>
            <person name="Dong B."/>
            <person name="Chen T."/>
            <person name="Ren N."/>
            <person name="Wang J."/>
            <person name="Xu Y."/>
            <person name="Yang J."/>
            <person name="Zhu S."/>
            <person name="Chen J."/>
        </authorList>
    </citation>
    <scope>NUCLEOTIDE SEQUENCE [LARGE SCALE GENOMIC DNA]</scope>
    <source>
        <strain evidence="10 11">502str22</strain>
    </source>
</reference>
<protein>
    <recommendedName>
        <fullName evidence="5">Exodeoxyribonuclease 7 large subunit</fullName>
        <ecNumber evidence="5">3.1.11.6</ecNumber>
    </recommendedName>
    <alternativeName>
        <fullName evidence="5">Exodeoxyribonuclease VII large subunit</fullName>
        <shortName evidence="5">Exonuclease VII large subunit</shortName>
    </alternativeName>
</protein>
<dbReference type="EC" id="3.1.11.6" evidence="5"/>
<dbReference type="Pfam" id="PF02601">
    <property type="entry name" value="Exonuc_VII_L"/>
    <property type="match status" value="1"/>
</dbReference>
<comment type="subunit">
    <text evidence="5">Heterooligomer composed of large and small subunits.</text>
</comment>
<comment type="catalytic activity">
    <reaction evidence="5 6">
        <text>Exonucleolytic cleavage in either 5'- to 3'- or 3'- to 5'-direction to yield nucleoside 5'-phosphates.</text>
        <dbReference type="EC" id="3.1.11.6"/>
    </reaction>
</comment>
<dbReference type="InterPro" id="IPR003753">
    <property type="entry name" value="Exonuc_VII_L"/>
</dbReference>
<evidence type="ECO:0000259" key="8">
    <source>
        <dbReference type="Pfam" id="PF02601"/>
    </source>
</evidence>
<keyword evidence="11" id="KW-1185">Reference proteome</keyword>
<dbReference type="EMBL" id="CP054856">
    <property type="protein sequence ID" value="QVM84517.1"/>
    <property type="molecule type" value="Genomic_DNA"/>
</dbReference>
<evidence type="ECO:0000256" key="1">
    <source>
        <dbReference type="ARBA" id="ARBA00022490"/>
    </source>
</evidence>
<proteinExistence type="inferred from homology"/>